<name>X0XSA5_9ZZZZ</name>
<proteinExistence type="predicted"/>
<dbReference type="AlphaFoldDB" id="X0XSA5"/>
<feature type="non-terminal residue" evidence="1">
    <location>
        <position position="33"/>
    </location>
</feature>
<protein>
    <submittedName>
        <fullName evidence="1">Uncharacterized protein</fullName>
    </submittedName>
</protein>
<comment type="caution">
    <text evidence="1">The sequence shown here is derived from an EMBL/GenBank/DDBJ whole genome shotgun (WGS) entry which is preliminary data.</text>
</comment>
<evidence type="ECO:0000313" key="1">
    <source>
        <dbReference type="EMBL" id="GAG46135.1"/>
    </source>
</evidence>
<accession>X0XSA5</accession>
<reference evidence="1" key="1">
    <citation type="journal article" date="2014" name="Front. Microbiol.">
        <title>High frequency of phylogenetically diverse reductive dehalogenase-homologous genes in deep subseafloor sedimentary metagenomes.</title>
        <authorList>
            <person name="Kawai M."/>
            <person name="Futagami T."/>
            <person name="Toyoda A."/>
            <person name="Takaki Y."/>
            <person name="Nishi S."/>
            <person name="Hori S."/>
            <person name="Arai W."/>
            <person name="Tsubouchi T."/>
            <person name="Morono Y."/>
            <person name="Uchiyama I."/>
            <person name="Ito T."/>
            <person name="Fujiyama A."/>
            <person name="Inagaki F."/>
            <person name="Takami H."/>
        </authorList>
    </citation>
    <scope>NUCLEOTIDE SEQUENCE</scope>
    <source>
        <strain evidence="1">Expedition CK06-06</strain>
    </source>
</reference>
<sequence length="33" mass="4032">MGKEYNFEEIKKLAFEEYERCKIAFPDKTDEKT</sequence>
<gene>
    <name evidence="1" type="ORF">S01H1_84971</name>
</gene>
<organism evidence="1">
    <name type="scientific">marine sediment metagenome</name>
    <dbReference type="NCBI Taxonomy" id="412755"/>
    <lineage>
        <taxon>unclassified sequences</taxon>
        <taxon>metagenomes</taxon>
        <taxon>ecological metagenomes</taxon>
    </lineage>
</organism>
<dbReference type="EMBL" id="BARS01058175">
    <property type="protein sequence ID" value="GAG46135.1"/>
    <property type="molecule type" value="Genomic_DNA"/>
</dbReference>